<feature type="non-terminal residue" evidence="2">
    <location>
        <position position="1"/>
    </location>
</feature>
<keyword evidence="3" id="KW-1185">Reference proteome</keyword>
<dbReference type="SUPFAM" id="SSF46785">
    <property type="entry name" value="Winged helix' DNA-binding domain"/>
    <property type="match status" value="1"/>
</dbReference>
<gene>
    <name evidence="2" type="ORF">AKJ57_03255</name>
</gene>
<evidence type="ECO:0000313" key="2">
    <source>
        <dbReference type="EMBL" id="KXA90909.1"/>
    </source>
</evidence>
<dbReference type="Gene3D" id="1.10.10.10">
    <property type="entry name" value="Winged helix-like DNA-binding domain superfamily/Winged helix DNA-binding domain"/>
    <property type="match status" value="1"/>
</dbReference>
<feature type="region of interest" description="Disordered" evidence="1">
    <location>
        <begin position="205"/>
        <end position="232"/>
    </location>
</feature>
<name>A0A133U9Q7_9EURY</name>
<comment type="caution">
    <text evidence="2">The sequence shown here is derived from an EMBL/GenBank/DDBJ whole genome shotgun (WGS) entry which is preliminary data.</text>
</comment>
<proteinExistence type="predicted"/>
<dbReference type="EMBL" id="LHXJ01000032">
    <property type="protein sequence ID" value="KXA90909.1"/>
    <property type="molecule type" value="Genomic_DNA"/>
</dbReference>
<protein>
    <submittedName>
        <fullName evidence="2">Uncharacterized protein</fullName>
    </submittedName>
</protein>
<sequence length="232" mass="25708">ETSSYRIQFTNQKNIVRVENFLYSISEVKPTDENKVELVLESHRQVEGKLSSAAPSLPENEKGAGLQGPKSPSSAEVIKSTLRPIISQKAYNLARDSSGTIILSRETKHDTSLWPISASLGVAASLLFAAAWLSRREAIGNATSMLIERGLENMSIRDAEIVGEIMRREEFTIPQLMEKTGTSKITTWRTVKKLVEEGFVRKTEKTRAPSKGLGGRGKPSQVYEYVGPEQKE</sequence>
<dbReference type="Proteomes" id="UP000070163">
    <property type="component" value="Unassembled WGS sequence"/>
</dbReference>
<evidence type="ECO:0000313" key="3">
    <source>
        <dbReference type="Proteomes" id="UP000070163"/>
    </source>
</evidence>
<dbReference type="InterPro" id="IPR036390">
    <property type="entry name" value="WH_DNA-bd_sf"/>
</dbReference>
<accession>A0A133U9Q7</accession>
<reference evidence="2 3" key="1">
    <citation type="journal article" date="2016" name="Sci. Rep.">
        <title>Metabolic traits of an uncultured archaeal lineage -MSBL1- from brine pools of the Red Sea.</title>
        <authorList>
            <person name="Mwirichia R."/>
            <person name="Alam I."/>
            <person name="Rashid M."/>
            <person name="Vinu M."/>
            <person name="Ba-Alawi W."/>
            <person name="Anthony Kamau A."/>
            <person name="Kamanda Ngugi D."/>
            <person name="Goker M."/>
            <person name="Klenk H.P."/>
            <person name="Bajic V."/>
            <person name="Stingl U."/>
        </authorList>
    </citation>
    <scope>NUCLEOTIDE SEQUENCE [LARGE SCALE GENOMIC DNA]</scope>
    <source>
        <strain evidence="2">SCGC-AAA259A05</strain>
    </source>
</reference>
<dbReference type="InterPro" id="IPR036388">
    <property type="entry name" value="WH-like_DNA-bd_sf"/>
</dbReference>
<organism evidence="2 3">
    <name type="scientific">candidate division MSBL1 archaeon SCGC-AAA259A05</name>
    <dbReference type="NCBI Taxonomy" id="1698259"/>
    <lineage>
        <taxon>Archaea</taxon>
        <taxon>Methanobacteriati</taxon>
        <taxon>Methanobacteriota</taxon>
        <taxon>candidate division MSBL1</taxon>
    </lineage>
</organism>
<feature type="region of interest" description="Disordered" evidence="1">
    <location>
        <begin position="49"/>
        <end position="73"/>
    </location>
</feature>
<dbReference type="Pfam" id="PF13412">
    <property type="entry name" value="HTH_24"/>
    <property type="match status" value="1"/>
</dbReference>
<dbReference type="AlphaFoldDB" id="A0A133U9Q7"/>
<evidence type="ECO:0000256" key="1">
    <source>
        <dbReference type="SAM" id="MobiDB-lite"/>
    </source>
</evidence>